<dbReference type="Pfam" id="PF17768">
    <property type="entry name" value="RecJ_OB"/>
    <property type="match status" value="1"/>
</dbReference>
<dbReference type="InterPro" id="IPR003156">
    <property type="entry name" value="DHHA1_dom"/>
</dbReference>
<evidence type="ECO:0000256" key="2">
    <source>
        <dbReference type="ARBA" id="ARBA00019841"/>
    </source>
</evidence>
<evidence type="ECO:0000313" key="9">
    <source>
        <dbReference type="EMBL" id="PIP04426.1"/>
    </source>
</evidence>
<dbReference type="AlphaFoldDB" id="A0A2G9XBT8"/>
<protein>
    <recommendedName>
        <fullName evidence="2">Single-stranded-DNA-specific exonuclease RecJ</fullName>
    </recommendedName>
</protein>
<reference evidence="9 10" key="1">
    <citation type="submission" date="2017-09" db="EMBL/GenBank/DDBJ databases">
        <title>Depth-based differentiation of microbial function through sediment-hosted aquifers and enrichment of novel symbionts in the deep terrestrial subsurface.</title>
        <authorList>
            <person name="Probst A.J."/>
            <person name="Ladd B."/>
            <person name="Jarett J.K."/>
            <person name="Geller-Mcgrath D.E."/>
            <person name="Sieber C.M."/>
            <person name="Emerson J.B."/>
            <person name="Anantharaman K."/>
            <person name="Thomas B.C."/>
            <person name="Malmstrom R."/>
            <person name="Stieglmeier M."/>
            <person name="Klingl A."/>
            <person name="Woyke T."/>
            <person name="Ryan C.M."/>
            <person name="Banfield J.F."/>
        </authorList>
    </citation>
    <scope>NUCLEOTIDE SEQUENCE [LARGE SCALE GENOMIC DNA]</scope>
    <source>
        <strain evidence="9">CG23_combo_of_CG06-09_8_20_14_all_40_14</strain>
    </source>
</reference>
<dbReference type="PANTHER" id="PTHR30255">
    <property type="entry name" value="SINGLE-STRANDED-DNA-SPECIFIC EXONUCLEASE RECJ"/>
    <property type="match status" value="1"/>
</dbReference>
<keyword evidence="5 9" id="KW-0269">Exonuclease</keyword>
<dbReference type="InterPro" id="IPR001667">
    <property type="entry name" value="DDH_dom"/>
</dbReference>
<dbReference type="SUPFAM" id="SSF64182">
    <property type="entry name" value="DHH phosphoesterases"/>
    <property type="match status" value="1"/>
</dbReference>
<evidence type="ECO:0000259" key="7">
    <source>
        <dbReference type="Pfam" id="PF02272"/>
    </source>
</evidence>
<evidence type="ECO:0000259" key="8">
    <source>
        <dbReference type="Pfam" id="PF17768"/>
    </source>
</evidence>
<dbReference type="Pfam" id="PF01368">
    <property type="entry name" value="DHH"/>
    <property type="match status" value="1"/>
</dbReference>
<dbReference type="GO" id="GO:0006281">
    <property type="term" value="P:DNA repair"/>
    <property type="evidence" value="ECO:0007669"/>
    <property type="project" value="InterPro"/>
</dbReference>
<dbReference type="GO" id="GO:0003676">
    <property type="term" value="F:nucleic acid binding"/>
    <property type="evidence" value="ECO:0007669"/>
    <property type="project" value="InterPro"/>
</dbReference>
<keyword evidence="3" id="KW-0540">Nuclease</keyword>
<dbReference type="InterPro" id="IPR038763">
    <property type="entry name" value="DHH_sf"/>
</dbReference>
<dbReference type="Gene3D" id="2.40.50.460">
    <property type="match status" value="1"/>
</dbReference>
<dbReference type="InterPro" id="IPR041122">
    <property type="entry name" value="RecJ_OB"/>
</dbReference>
<dbReference type="InterPro" id="IPR004610">
    <property type="entry name" value="RecJ"/>
</dbReference>
<proteinExistence type="inferred from homology"/>
<name>A0A2G9XBT8_UNCKA</name>
<dbReference type="GO" id="GO:0006310">
    <property type="term" value="P:DNA recombination"/>
    <property type="evidence" value="ECO:0007669"/>
    <property type="project" value="InterPro"/>
</dbReference>
<dbReference type="Pfam" id="PF02272">
    <property type="entry name" value="DHHA1"/>
    <property type="match status" value="1"/>
</dbReference>
<sequence>MQNREKIWKVLPKKGRGISEQLALNRNISNLKEFINPPSPEETLNRMFKEEKILKAETAKAKKLILSAIKGSSPIYIHGDYDADGLCATAILWEKIYYGLKYKNCFPYIPNRFSEGYGLSKESVDNIIKTMPDNAPPPLLVTVDCGIVSNKEVLYAKERKFKVIICDHHQKGKTLPNADSILWTDRLCAAGISWILSLQLADKSEHSFSNGLDLVSLATIADVQPLTGYNRSLVKYGLKELNKLKRAGIKALTQVSGITDKKIDVYEVGWIIAPRLNSAGRLENALNSLRLLCAKKLETALPIAESLNNLNSERQKLTFSMFEESKNFYSDRRNIVIAKSASFHEGVIGLVAGKLVSEFYVPSIVISQKENVSKGSARSVGKVNIIKFLRNFEKHFESLGGHPMAAGFSIKNEYLEVFIDEVYNSSEKFIKKKDITPELEIDGEISLTEANYKLLDFVESLSPFGLGNPEPVFLTKGAEVWQVKKIGKNSDHLRISLKDGEGDLKNAVAFGFGNFEISPKNRVDIVYTLSENLWNGRRGLDLKIKDIRKCK</sequence>
<gene>
    <name evidence="9" type="primary">recJ</name>
    <name evidence="9" type="ORF">COX53_02465</name>
</gene>
<dbReference type="InterPro" id="IPR051673">
    <property type="entry name" value="SSDNA_exonuclease_RecJ"/>
</dbReference>
<evidence type="ECO:0000256" key="5">
    <source>
        <dbReference type="ARBA" id="ARBA00022839"/>
    </source>
</evidence>
<feature type="domain" description="DDH" evidence="6">
    <location>
        <begin position="75"/>
        <end position="218"/>
    </location>
</feature>
<dbReference type="EMBL" id="PCQY01000031">
    <property type="protein sequence ID" value="PIP04426.1"/>
    <property type="molecule type" value="Genomic_DNA"/>
</dbReference>
<keyword evidence="4" id="KW-0378">Hydrolase</keyword>
<feature type="domain" description="RecJ OB" evidence="8">
    <location>
        <begin position="441"/>
        <end position="546"/>
    </location>
</feature>
<accession>A0A2G9XBT8</accession>
<evidence type="ECO:0000256" key="1">
    <source>
        <dbReference type="ARBA" id="ARBA00005915"/>
    </source>
</evidence>
<comment type="caution">
    <text evidence="9">The sequence shown here is derived from an EMBL/GenBank/DDBJ whole genome shotgun (WGS) entry which is preliminary data.</text>
</comment>
<dbReference type="Proteomes" id="UP000231388">
    <property type="component" value="Unassembled WGS sequence"/>
</dbReference>
<evidence type="ECO:0000256" key="4">
    <source>
        <dbReference type="ARBA" id="ARBA00022801"/>
    </source>
</evidence>
<dbReference type="GO" id="GO:0008409">
    <property type="term" value="F:5'-3' exonuclease activity"/>
    <property type="evidence" value="ECO:0007669"/>
    <property type="project" value="InterPro"/>
</dbReference>
<dbReference type="NCBIfam" id="TIGR00644">
    <property type="entry name" value="recJ"/>
    <property type="match status" value="1"/>
</dbReference>
<dbReference type="PANTHER" id="PTHR30255:SF2">
    <property type="entry name" value="SINGLE-STRANDED-DNA-SPECIFIC EXONUCLEASE RECJ"/>
    <property type="match status" value="1"/>
</dbReference>
<evidence type="ECO:0000256" key="3">
    <source>
        <dbReference type="ARBA" id="ARBA00022722"/>
    </source>
</evidence>
<organism evidence="9 10">
    <name type="scientific">candidate division WWE3 bacterium CG23_combo_of_CG06-09_8_20_14_all_40_14</name>
    <dbReference type="NCBI Taxonomy" id="1975095"/>
    <lineage>
        <taxon>Bacteria</taxon>
        <taxon>Katanobacteria</taxon>
    </lineage>
</organism>
<comment type="similarity">
    <text evidence="1">Belongs to the RecJ family.</text>
</comment>
<evidence type="ECO:0000259" key="6">
    <source>
        <dbReference type="Pfam" id="PF01368"/>
    </source>
</evidence>
<dbReference type="Gene3D" id="3.90.1640.30">
    <property type="match status" value="1"/>
</dbReference>
<feature type="domain" description="DHHA1" evidence="7">
    <location>
        <begin position="334"/>
        <end position="422"/>
    </location>
</feature>
<evidence type="ECO:0000313" key="10">
    <source>
        <dbReference type="Proteomes" id="UP000231388"/>
    </source>
</evidence>